<dbReference type="InterPro" id="IPR050706">
    <property type="entry name" value="Cyclic-di-GMP_PDE-like"/>
</dbReference>
<dbReference type="CDD" id="cd01948">
    <property type="entry name" value="EAL"/>
    <property type="match status" value="1"/>
</dbReference>
<organism evidence="5 6">
    <name type="scientific">Agarivorans albus MKT 106</name>
    <dbReference type="NCBI Taxonomy" id="1331007"/>
    <lineage>
        <taxon>Bacteria</taxon>
        <taxon>Pseudomonadati</taxon>
        <taxon>Pseudomonadota</taxon>
        <taxon>Gammaproteobacteria</taxon>
        <taxon>Alteromonadales</taxon>
        <taxon>Alteromonadaceae</taxon>
        <taxon>Agarivorans</taxon>
    </lineage>
</organism>
<dbReference type="RefSeq" id="WP_016403986.1">
    <property type="nucleotide sequence ID" value="NZ_BARX01000048.1"/>
</dbReference>
<dbReference type="CDD" id="cd01949">
    <property type="entry name" value="GGDEF"/>
    <property type="match status" value="1"/>
</dbReference>
<sequence length="545" mass="60866">MISKAKRSNKCIVAESLAALLATLLLGFVLAHLEAFETLYSFSRNHESWELDEIILMVLLSPIFLLWLAVRRWAEAQYEAKIREERESQLAYQATHDPLTGLANRISLEDRLSQAVARCNRNNSRIAVLMIDLDDFKKVNDYLGHDAGDRLLREIAQKIASGIRAEDTIARFGGDELVAVLNCDKGQSACLLSVERIIKACNFTTVIDGLKIETSASIGVTFYPEQDQESLAPEQLIRQADQALYRAKLAGKNRYELFDGESARTIKSLFAQREEFKAALANQELQLYYQAQVNTKTGQVIGAEALLRWLHPNLGIRSPVSFLQAIEDHPLIIDLGEWVINQALAQLERWQQQGVHLKVSVNISAFHIQQDNFAERLDHLSKQYPTVKPGCLELEITETGVLDDFAQVAKVMAQCQGLGFSFALDDFGTGYASLSYLQSLPAELIKIDRSFVRDVLDDPKDLRMIKGIISLAKVFSLPVIAEGVESKAQQDKLLSLGCELAQGYFYAKALPEREFLEWLSKRQRGVASNQALPSMPCSSAGDLAT</sequence>
<dbReference type="NCBIfam" id="TIGR00254">
    <property type="entry name" value="GGDEF"/>
    <property type="match status" value="1"/>
</dbReference>
<dbReference type="GO" id="GO:0071111">
    <property type="term" value="F:cyclic-guanylate-specific phosphodiesterase activity"/>
    <property type="evidence" value="ECO:0007669"/>
    <property type="project" value="InterPro"/>
</dbReference>
<evidence type="ECO:0000313" key="5">
    <source>
        <dbReference type="EMBL" id="GAD04219.1"/>
    </source>
</evidence>
<feature type="transmembrane region" description="Helical" evidence="2">
    <location>
        <begin position="54"/>
        <end position="74"/>
    </location>
</feature>
<dbReference type="Gene3D" id="3.20.20.450">
    <property type="entry name" value="EAL domain"/>
    <property type="match status" value="1"/>
</dbReference>
<dbReference type="InterPro" id="IPR035919">
    <property type="entry name" value="EAL_sf"/>
</dbReference>
<dbReference type="FunFam" id="3.30.70.270:FF:000001">
    <property type="entry name" value="Diguanylate cyclase domain protein"/>
    <property type="match status" value="1"/>
</dbReference>
<dbReference type="Pfam" id="PF00990">
    <property type="entry name" value="GGDEF"/>
    <property type="match status" value="1"/>
</dbReference>
<protein>
    <submittedName>
        <fullName evidence="5">Diguanylate cyclase/phosphodiesterase</fullName>
    </submittedName>
</protein>
<dbReference type="InterPro" id="IPR000160">
    <property type="entry name" value="GGDEF_dom"/>
</dbReference>
<keyword evidence="2" id="KW-1133">Transmembrane helix</keyword>
<dbReference type="STRING" id="1331007.AALB_4299"/>
<evidence type="ECO:0000259" key="3">
    <source>
        <dbReference type="PROSITE" id="PS50883"/>
    </source>
</evidence>
<dbReference type="EMBL" id="BARX01000048">
    <property type="protein sequence ID" value="GAD04219.1"/>
    <property type="molecule type" value="Genomic_DNA"/>
</dbReference>
<comment type="caution">
    <text evidence="5">The sequence shown here is derived from an EMBL/GenBank/DDBJ whole genome shotgun (WGS) entry which is preliminary data.</text>
</comment>
<dbReference type="Gene3D" id="3.30.70.270">
    <property type="match status" value="1"/>
</dbReference>
<dbReference type="AlphaFoldDB" id="R9PS87"/>
<dbReference type="Pfam" id="PF00563">
    <property type="entry name" value="EAL"/>
    <property type="match status" value="1"/>
</dbReference>
<dbReference type="InterPro" id="IPR001633">
    <property type="entry name" value="EAL_dom"/>
</dbReference>
<name>R9PS87_AGAAL</name>
<dbReference type="InterPro" id="IPR029787">
    <property type="entry name" value="Nucleotide_cyclase"/>
</dbReference>
<evidence type="ECO:0000256" key="1">
    <source>
        <dbReference type="ARBA" id="ARBA00001946"/>
    </source>
</evidence>
<feature type="domain" description="EAL" evidence="3">
    <location>
        <begin position="269"/>
        <end position="523"/>
    </location>
</feature>
<evidence type="ECO:0000313" key="6">
    <source>
        <dbReference type="Proteomes" id="UP000014461"/>
    </source>
</evidence>
<dbReference type="PROSITE" id="PS50883">
    <property type="entry name" value="EAL"/>
    <property type="match status" value="1"/>
</dbReference>
<accession>R9PS87</accession>
<dbReference type="SUPFAM" id="SSF141868">
    <property type="entry name" value="EAL domain-like"/>
    <property type="match status" value="1"/>
</dbReference>
<dbReference type="SMART" id="SM00052">
    <property type="entry name" value="EAL"/>
    <property type="match status" value="1"/>
</dbReference>
<dbReference type="PROSITE" id="PS50887">
    <property type="entry name" value="GGDEF"/>
    <property type="match status" value="1"/>
</dbReference>
<gene>
    <name evidence="5" type="ORF">AALB_4299</name>
</gene>
<comment type="cofactor">
    <cofactor evidence="1">
        <name>Mg(2+)</name>
        <dbReference type="ChEBI" id="CHEBI:18420"/>
    </cofactor>
</comment>
<dbReference type="SUPFAM" id="SSF55073">
    <property type="entry name" value="Nucleotide cyclase"/>
    <property type="match status" value="1"/>
</dbReference>
<dbReference type="InterPro" id="IPR043128">
    <property type="entry name" value="Rev_trsase/Diguanyl_cyclase"/>
</dbReference>
<proteinExistence type="predicted"/>
<dbReference type="PANTHER" id="PTHR33121:SF70">
    <property type="entry name" value="SIGNALING PROTEIN YKOW"/>
    <property type="match status" value="1"/>
</dbReference>
<evidence type="ECO:0000256" key="2">
    <source>
        <dbReference type="SAM" id="Phobius"/>
    </source>
</evidence>
<dbReference type="Proteomes" id="UP000014461">
    <property type="component" value="Unassembled WGS sequence"/>
</dbReference>
<reference evidence="5" key="1">
    <citation type="journal article" date="2013" name="Genome Announc.">
        <title>Draft Genome Sequence of Agarivorans albus Strain MKT 106T, an Agarolytic Marine Bacterium.</title>
        <authorList>
            <person name="Yasuike M."/>
            <person name="Nakamura Y."/>
            <person name="Kai W."/>
            <person name="Fujiwara A."/>
            <person name="Fukui Y."/>
            <person name="Satomi M."/>
            <person name="Sano M."/>
        </authorList>
    </citation>
    <scope>NUCLEOTIDE SEQUENCE [LARGE SCALE GENOMIC DNA]</scope>
</reference>
<keyword evidence="6" id="KW-1185">Reference proteome</keyword>
<dbReference type="SMART" id="SM00267">
    <property type="entry name" value="GGDEF"/>
    <property type="match status" value="1"/>
</dbReference>
<evidence type="ECO:0000259" key="4">
    <source>
        <dbReference type="PROSITE" id="PS50887"/>
    </source>
</evidence>
<keyword evidence="2" id="KW-0472">Membrane</keyword>
<feature type="domain" description="GGDEF" evidence="4">
    <location>
        <begin position="124"/>
        <end position="260"/>
    </location>
</feature>
<dbReference type="PANTHER" id="PTHR33121">
    <property type="entry name" value="CYCLIC DI-GMP PHOSPHODIESTERASE PDEF"/>
    <property type="match status" value="1"/>
</dbReference>
<keyword evidence="2" id="KW-0812">Transmembrane</keyword>